<evidence type="ECO:0000313" key="8">
    <source>
        <dbReference type="Proteomes" id="UP000278475"/>
    </source>
</evidence>
<dbReference type="Proteomes" id="UP000278475">
    <property type="component" value="Unassembled WGS sequence"/>
</dbReference>
<keyword evidence="2" id="KW-1003">Cell membrane</keyword>
<organism evidence="7 8">
    <name type="scientific">Thermoproteota archaeon</name>
    <dbReference type="NCBI Taxonomy" id="2056631"/>
    <lineage>
        <taxon>Archaea</taxon>
        <taxon>Thermoproteota</taxon>
    </lineage>
</organism>
<dbReference type="EMBL" id="QMQV01000043">
    <property type="protein sequence ID" value="RLE49279.1"/>
    <property type="molecule type" value="Genomic_DNA"/>
</dbReference>
<feature type="transmembrane region" description="Helical" evidence="6">
    <location>
        <begin position="29"/>
        <end position="48"/>
    </location>
</feature>
<reference evidence="7 8" key="1">
    <citation type="submission" date="2018-06" db="EMBL/GenBank/DDBJ databases">
        <title>Extensive metabolic versatility and redundancy in microbially diverse, dynamic hydrothermal sediments.</title>
        <authorList>
            <person name="Dombrowski N."/>
            <person name="Teske A."/>
            <person name="Baker B.J."/>
        </authorList>
    </citation>
    <scope>NUCLEOTIDE SEQUENCE [LARGE SCALE GENOMIC DNA]</scope>
    <source>
        <strain evidence="7">B66_G16</strain>
    </source>
</reference>
<keyword evidence="3 6" id="KW-0812">Transmembrane</keyword>
<evidence type="ECO:0000256" key="3">
    <source>
        <dbReference type="ARBA" id="ARBA00022692"/>
    </source>
</evidence>
<evidence type="ECO:0000313" key="7">
    <source>
        <dbReference type="EMBL" id="RLE49279.1"/>
    </source>
</evidence>
<dbReference type="InterPro" id="IPR001851">
    <property type="entry name" value="ABC_transp_permease"/>
</dbReference>
<proteinExistence type="predicted"/>
<dbReference type="GO" id="GO:0015658">
    <property type="term" value="F:branched-chain amino acid transmembrane transporter activity"/>
    <property type="evidence" value="ECO:0007669"/>
    <property type="project" value="InterPro"/>
</dbReference>
<feature type="transmembrane region" description="Helical" evidence="6">
    <location>
        <begin position="211"/>
        <end position="230"/>
    </location>
</feature>
<dbReference type="CDD" id="cd06581">
    <property type="entry name" value="TM_PBP1_LivM_like"/>
    <property type="match status" value="1"/>
</dbReference>
<feature type="transmembrane region" description="Helical" evidence="6">
    <location>
        <begin position="7"/>
        <end position="23"/>
    </location>
</feature>
<feature type="transmembrane region" description="Helical" evidence="6">
    <location>
        <begin position="111"/>
        <end position="132"/>
    </location>
</feature>
<dbReference type="PANTHER" id="PTHR30482:SF17">
    <property type="entry name" value="ABC TRANSPORTER ATP-BINDING PROTEIN"/>
    <property type="match status" value="1"/>
</dbReference>
<comment type="subcellular location">
    <subcellularLocation>
        <location evidence="1">Cell membrane</location>
        <topology evidence="1">Multi-pass membrane protein</topology>
    </subcellularLocation>
</comment>
<keyword evidence="4 6" id="KW-1133">Transmembrane helix</keyword>
<feature type="transmembrane region" description="Helical" evidence="6">
    <location>
        <begin position="84"/>
        <end position="104"/>
    </location>
</feature>
<dbReference type="Pfam" id="PF02653">
    <property type="entry name" value="BPD_transp_2"/>
    <property type="match status" value="1"/>
</dbReference>
<name>A0A497EQ07_9CREN</name>
<comment type="caution">
    <text evidence="7">The sequence shown here is derived from an EMBL/GenBank/DDBJ whole genome shotgun (WGS) entry which is preliminary data.</text>
</comment>
<keyword evidence="5 6" id="KW-0472">Membrane</keyword>
<gene>
    <name evidence="7" type="ORF">DRJ31_05515</name>
</gene>
<dbReference type="InterPro" id="IPR043428">
    <property type="entry name" value="LivM-like"/>
</dbReference>
<accession>A0A497EQ07</accession>
<evidence type="ECO:0000256" key="2">
    <source>
        <dbReference type="ARBA" id="ARBA00022475"/>
    </source>
</evidence>
<dbReference type="GO" id="GO:0005886">
    <property type="term" value="C:plasma membrane"/>
    <property type="evidence" value="ECO:0007669"/>
    <property type="project" value="UniProtKB-SubCell"/>
</dbReference>
<feature type="transmembrane region" description="Helical" evidence="6">
    <location>
        <begin position="164"/>
        <end position="191"/>
    </location>
</feature>
<protein>
    <submittedName>
        <fullName evidence="7">Branched-chain amino acid ABC transporter permease</fullName>
    </submittedName>
</protein>
<sequence length="335" mass="36858">MTEVRHLMVFAPLIALAILPFTGSTYITYLTLISLTYVPVVLGFNLLLGYTGLLSFGHGLFLALGMYVAAFMTFKYGILNMELILLTSIVISAIVALGVGFVCVKYTRIFFAMLTLAFGMIFYTFLLKFYYITGGDEGLPVLRPTLLGISFADMPIMDFLLKVYYYYVLIVVALTTYVMYRIVSSHFGLCLKVIRDNPLKAEHLGINVKRYRLYAFVISGVFTAIGGALLAPAVGHVDPGSSYWTTSGDIVFMTLLGGFTNFFGPIIGAFAFIFLKDIIMSAIIYWQLVFGIVLLVIVIAVPGGLVEGITRMANFIISRQLITKSGTSVSGKYAD</sequence>
<feature type="transmembrane region" description="Helical" evidence="6">
    <location>
        <begin position="250"/>
        <end position="275"/>
    </location>
</feature>
<dbReference type="AlphaFoldDB" id="A0A497EQ07"/>
<evidence type="ECO:0000256" key="5">
    <source>
        <dbReference type="ARBA" id="ARBA00023136"/>
    </source>
</evidence>
<evidence type="ECO:0000256" key="1">
    <source>
        <dbReference type="ARBA" id="ARBA00004651"/>
    </source>
</evidence>
<feature type="transmembrane region" description="Helical" evidence="6">
    <location>
        <begin position="282"/>
        <end position="305"/>
    </location>
</feature>
<evidence type="ECO:0000256" key="6">
    <source>
        <dbReference type="SAM" id="Phobius"/>
    </source>
</evidence>
<evidence type="ECO:0000256" key="4">
    <source>
        <dbReference type="ARBA" id="ARBA00022989"/>
    </source>
</evidence>
<dbReference type="PANTHER" id="PTHR30482">
    <property type="entry name" value="HIGH-AFFINITY BRANCHED-CHAIN AMINO ACID TRANSPORT SYSTEM PERMEASE"/>
    <property type="match status" value="1"/>
</dbReference>
<feature type="transmembrane region" description="Helical" evidence="6">
    <location>
        <begin position="60"/>
        <end position="78"/>
    </location>
</feature>